<dbReference type="SUPFAM" id="SSF53067">
    <property type="entry name" value="Actin-like ATPase domain"/>
    <property type="match status" value="1"/>
</dbReference>
<organism evidence="1 2">
    <name type="scientific">Buttiauxella warmboldiae</name>
    <dbReference type="NCBI Taxonomy" id="82993"/>
    <lineage>
        <taxon>Bacteria</taxon>
        <taxon>Pseudomonadati</taxon>
        <taxon>Pseudomonadota</taxon>
        <taxon>Gammaproteobacteria</taxon>
        <taxon>Enterobacterales</taxon>
        <taxon>Enterobacteriaceae</taxon>
        <taxon>Buttiauxella</taxon>
    </lineage>
</organism>
<dbReference type="PANTHER" id="PTHR18964">
    <property type="entry name" value="ROK (REPRESSOR, ORF, KINASE) FAMILY"/>
    <property type="match status" value="1"/>
</dbReference>
<keyword evidence="2" id="KW-1185">Reference proteome</keyword>
<dbReference type="AlphaFoldDB" id="A0A3N5DNK0"/>
<dbReference type="PANTHER" id="PTHR18964:SF165">
    <property type="entry name" value="BETA-GLUCOSIDE KINASE"/>
    <property type="match status" value="1"/>
</dbReference>
<dbReference type="Gene3D" id="3.30.420.40">
    <property type="match status" value="2"/>
</dbReference>
<name>A0A3N5DNK0_9ENTR</name>
<protein>
    <submittedName>
        <fullName evidence="1">ROK family protein</fullName>
    </submittedName>
</protein>
<dbReference type="Proteomes" id="UP000268615">
    <property type="component" value="Unassembled WGS sequence"/>
</dbReference>
<comment type="caution">
    <text evidence="1">The sequence shown here is derived from an EMBL/GenBank/DDBJ whole genome shotgun (WGS) entry which is preliminary data.</text>
</comment>
<dbReference type="Pfam" id="PF00480">
    <property type="entry name" value="ROK"/>
    <property type="match status" value="1"/>
</dbReference>
<dbReference type="OrthoDB" id="9810372at2"/>
<dbReference type="InterPro" id="IPR043129">
    <property type="entry name" value="ATPase_NBD"/>
</dbReference>
<proteinExistence type="predicted"/>
<gene>
    <name evidence="1" type="ORF">EHN07_07915</name>
</gene>
<evidence type="ECO:0000313" key="2">
    <source>
        <dbReference type="Proteomes" id="UP000268615"/>
    </source>
</evidence>
<dbReference type="EMBL" id="RPOH01000026">
    <property type="protein sequence ID" value="RPH28821.1"/>
    <property type="molecule type" value="Genomic_DNA"/>
</dbReference>
<sequence>MRLFISFDVGGTHVKHGLFTEEGEVLIAEEYDTHYDRQQFLNAWQSVVAGYRQHNEIAGIAISFPGYINPHTGNVPKAGALEFLDGSNLLEIFGELTDLPITVENDANCAALGEMWLGAGNEYDSLVCVTIGTGIGGGIIVDRELMRGSHFRAGEFGVLPVGKYGEDMHQLASARGLMEACRREMNIPAEEKIHGKEIFARAETDLHIQGVIDNWVKHLARGIYSVVSLFDPQAILLGGGVSTQPMLYPMLERHLEGFKFWDVLKVPIRPCKLGNKAGMLGAVWLAKQKP</sequence>
<evidence type="ECO:0000313" key="1">
    <source>
        <dbReference type="EMBL" id="RPH28821.1"/>
    </source>
</evidence>
<reference evidence="1 2" key="1">
    <citation type="submission" date="2018-11" db="EMBL/GenBank/DDBJ databases">
        <title>Draft genome sequence of Buttiauxella warmboldiae CCUG 35512.</title>
        <authorList>
            <person name="Salva-Serra F."/>
            <person name="Marathe N."/>
            <person name="Moore E."/>
            <person name="Svensson L."/>
            <person name="Engstrom-Jakobsson H."/>
        </authorList>
    </citation>
    <scope>NUCLEOTIDE SEQUENCE [LARGE SCALE GENOMIC DNA]</scope>
    <source>
        <strain evidence="1 2">CCUG 35512</strain>
    </source>
</reference>
<dbReference type="RefSeq" id="WP_124023634.1">
    <property type="nucleotide sequence ID" value="NZ_RPOH01000026.1"/>
</dbReference>
<accession>A0A3N5DNK0</accession>
<dbReference type="InterPro" id="IPR000600">
    <property type="entry name" value="ROK"/>
</dbReference>